<keyword evidence="9" id="KW-1185">Reference proteome</keyword>
<evidence type="ECO:0000256" key="7">
    <source>
        <dbReference type="SAM" id="Phobius"/>
    </source>
</evidence>
<dbReference type="Gene3D" id="1.20.5.110">
    <property type="match status" value="1"/>
</dbReference>
<protein>
    <submittedName>
        <fullName evidence="8">Uncharacterized protein</fullName>
    </submittedName>
</protein>
<dbReference type="GO" id="GO:0012507">
    <property type="term" value="C:ER to Golgi transport vesicle membrane"/>
    <property type="evidence" value="ECO:0007669"/>
    <property type="project" value="TreeGrafter"/>
</dbReference>
<dbReference type="GO" id="GO:0005794">
    <property type="term" value="C:Golgi apparatus"/>
    <property type="evidence" value="ECO:0007669"/>
    <property type="project" value="TreeGrafter"/>
</dbReference>
<proteinExistence type="predicted"/>
<keyword evidence="4" id="KW-0653">Protein transport</keyword>
<dbReference type="SUPFAM" id="SSF58038">
    <property type="entry name" value="SNARE fusion complex"/>
    <property type="match status" value="1"/>
</dbReference>
<evidence type="ECO:0000256" key="2">
    <source>
        <dbReference type="ARBA" id="ARBA00022448"/>
    </source>
</evidence>
<organism evidence="8 9">
    <name type="scientific">Seminavis robusta</name>
    <dbReference type="NCBI Taxonomy" id="568900"/>
    <lineage>
        <taxon>Eukaryota</taxon>
        <taxon>Sar</taxon>
        <taxon>Stramenopiles</taxon>
        <taxon>Ochrophyta</taxon>
        <taxon>Bacillariophyta</taxon>
        <taxon>Bacillariophyceae</taxon>
        <taxon>Bacillariophycidae</taxon>
        <taxon>Naviculales</taxon>
        <taxon>Naviculaceae</taxon>
        <taxon>Seminavis</taxon>
    </lineage>
</organism>
<dbReference type="GO" id="GO:0031201">
    <property type="term" value="C:SNARE complex"/>
    <property type="evidence" value="ECO:0007669"/>
    <property type="project" value="TreeGrafter"/>
</dbReference>
<dbReference type="PANTHER" id="PTHR21230:SF26">
    <property type="entry name" value="VESICLE TRANSPORT THROUGH INTERACTION WITH T-SNARES HOMOLOG 1A"/>
    <property type="match status" value="1"/>
</dbReference>
<evidence type="ECO:0000256" key="1">
    <source>
        <dbReference type="ARBA" id="ARBA00004211"/>
    </source>
</evidence>
<gene>
    <name evidence="8" type="ORF">SEMRO_62_G035350.1</name>
</gene>
<dbReference type="Proteomes" id="UP001153069">
    <property type="component" value="Unassembled WGS sequence"/>
</dbReference>
<keyword evidence="5 7" id="KW-1133">Transmembrane helix</keyword>
<name>A0A9N8H4G3_9STRA</name>
<dbReference type="PANTHER" id="PTHR21230">
    <property type="entry name" value="VESICLE TRANSPORT V-SNARE PROTEIN VTI1-RELATED"/>
    <property type="match status" value="1"/>
</dbReference>
<dbReference type="GO" id="GO:0015031">
    <property type="term" value="P:protein transport"/>
    <property type="evidence" value="ECO:0007669"/>
    <property type="project" value="UniProtKB-KW"/>
</dbReference>
<dbReference type="Pfam" id="PF12352">
    <property type="entry name" value="V-SNARE_C"/>
    <property type="match status" value="1"/>
</dbReference>
<dbReference type="GO" id="GO:0000149">
    <property type="term" value="F:SNARE binding"/>
    <property type="evidence" value="ECO:0007669"/>
    <property type="project" value="TreeGrafter"/>
</dbReference>
<dbReference type="GO" id="GO:0006906">
    <property type="term" value="P:vesicle fusion"/>
    <property type="evidence" value="ECO:0007669"/>
    <property type="project" value="TreeGrafter"/>
</dbReference>
<evidence type="ECO:0000313" key="8">
    <source>
        <dbReference type="EMBL" id="CAB9499482.1"/>
    </source>
</evidence>
<dbReference type="OrthoDB" id="430637at2759"/>
<evidence type="ECO:0000256" key="5">
    <source>
        <dbReference type="ARBA" id="ARBA00022989"/>
    </source>
</evidence>
<dbReference type="EMBL" id="CAICTM010000061">
    <property type="protein sequence ID" value="CAB9499482.1"/>
    <property type="molecule type" value="Genomic_DNA"/>
</dbReference>
<dbReference type="AlphaFoldDB" id="A0A9N8H4G3"/>
<comment type="caution">
    <text evidence="8">The sequence shown here is derived from an EMBL/GenBank/DDBJ whole genome shotgun (WGS) entry which is preliminary data.</text>
</comment>
<sequence length="211" mass="23965">MAASYDDYDREYNAHLQKIRSYLAGNRSRQTLSECERLLEEARKCASAMQGLAEVEGNPNRVMESKQRIERDIAPLSREVKRQLNDLGRQDLFGDTMGTYQAPNGSFDENYDDMDCLLSNSEDMLRNSLQLCSDSEEVGTSTLLQMGRQREQLETTSGHIDATRSAVEQASVVLRSMGSKAFRNKAFLKGVIVLMGLLNLWAFVHMVRRRQ</sequence>
<keyword evidence="2" id="KW-0813">Transport</keyword>
<evidence type="ECO:0000256" key="3">
    <source>
        <dbReference type="ARBA" id="ARBA00022692"/>
    </source>
</evidence>
<keyword evidence="6 7" id="KW-0472">Membrane</keyword>
<keyword evidence="3 7" id="KW-0812">Transmembrane</keyword>
<evidence type="ECO:0000313" key="9">
    <source>
        <dbReference type="Proteomes" id="UP001153069"/>
    </source>
</evidence>
<evidence type="ECO:0000256" key="4">
    <source>
        <dbReference type="ARBA" id="ARBA00022927"/>
    </source>
</evidence>
<comment type="subcellular location">
    <subcellularLocation>
        <location evidence="1">Membrane</location>
        <topology evidence="1">Single-pass type IV membrane protein</topology>
    </subcellularLocation>
</comment>
<reference evidence="8" key="1">
    <citation type="submission" date="2020-06" db="EMBL/GenBank/DDBJ databases">
        <authorList>
            <consortium name="Plant Systems Biology data submission"/>
        </authorList>
    </citation>
    <scope>NUCLEOTIDE SEQUENCE</scope>
    <source>
        <strain evidence="8">D6</strain>
    </source>
</reference>
<dbReference type="GO" id="GO:0005789">
    <property type="term" value="C:endoplasmic reticulum membrane"/>
    <property type="evidence" value="ECO:0007669"/>
    <property type="project" value="TreeGrafter"/>
</dbReference>
<dbReference type="GO" id="GO:0031902">
    <property type="term" value="C:late endosome membrane"/>
    <property type="evidence" value="ECO:0007669"/>
    <property type="project" value="TreeGrafter"/>
</dbReference>
<feature type="transmembrane region" description="Helical" evidence="7">
    <location>
        <begin position="186"/>
        <end position="207"/>
    </location>
</feature>
<accession>A0A9N8H4G3</accession>
<dbReference type="GO" id="GO:0005484">
    <property type="term" value="F:SNAP receptor activity"/>
    <property type="evidence" value="ECO:0007669"/>
    <property type="project" value="TreeGrafter"/>
</dbReference>
<evidence type="ECO:0000256" key="6">
    <source>
        <dbReference type="ARBA" id="ARBA00023136"/>
    </source>
</evidence>